<dbReference type="EMBL" id="MF417909">
    <property type="protein sequence ID" value="ASN70593.1"/>
    <property type="molecule type" value="Genomic_DNA"/>
</dbReference>
<accession>A0A2H4J3L2</accession>
<evidence type="ECO:0000313" key="2">
    <source>
        <dbReference type="EMBL" id="ASN69755.1"/>
    </source>
</evidence>
<organism evidence="2">
    <name type="scientific">uncultured Caudovirales phage</name>
    <dbReference type="NCBI Taxonomy" id="2100421"/>
    <lineage>
        <taxon>Viruses</taxon>
        <taxon>Duplodnaviria</taxon>
        <taxon>Heunggongvirae</taxon>
        <taxon>Uroviricota</taxon>
        <taxon>Caudoviricetes</taxon>
        <taxon>Peduoviridae</taxon>
        <taxon>Maltschvirus</taxon>
        <taxon>Maltschvirus maltsch</taxon>
    </lineage>
</organism>
<sequence length="57" mass="6762">MSKEVSIRYLQDRDGEEYFPVTHIEAVIGLGVYLDKIEILEKENEELKKRISHLEKE</sequence>
<protein>
    <submittedName>
        <fullName evidence="2">Uncharacterized protein</fullName>
    </submittedName>
</protein>
<keyword evidence="1" id="KW-0175">Coiled coil</keyword>
<evidence type="ECO:0000313" key="3">
    <source>
        <dbReference type="EMBL" id="ASN70593.1"/>
    </source>
</evidence>
<dbReference type="EMBL" id="MF417895">
    <property type="protein sequence ID" value="ASN69755.1"/>
    <property type="molecule type" value="Genomic_DNA"/>
</dbReference>
<reference evidence="2" key="1">
    <citation type="submission" date="2017-06" db="EMBL/GenBank/DDBJ databases">
        <title>Novel phages from South African skin metaviromes.</title>
        <authorList>
            <person name="van Zyl L.J."/>
            <person name="Abrahams Y."/>
            <person name="Stander E.A."/>
            <person name="Kirby B.M."/>
            <person name="Clavaud C."/>
            <person name="Farcet C."/>
            <person name="Breton L."/>
            <person name="Trindade M.I."/>
        </authorList>
    </citation>
    <scope>NUCLEOTIDE SEQUENCE</scope>
</reference>
<gene>
    <name evidence="2" type="ORF">10AX1_47</name>
    <name evidence="3" type="ORF">10F7_26</name>
</gene>
<evidence type="ECO:0000256" key="1">
    <source>
        <dbReference type="SAM" id="Coils"/>
    </source>
</evidence>
<proteinExistence type="predicted"/>
<name>A0A2H4J3L2_9CAUD</name>
<feature type="coiled-coil region" evidence="1">
    <location>
        <begin position="30"/>
        <end position="57"/>
    </location>
</feature>